<evidence type="ECO:0000256" key="3">
    <source>
        <dbReference type="ARBA" id="ARBA00023224"/>
    </source>
</evidence>
<dbReference type="InterPro" id="IPR011025">
    <property type="entry name" value="GproteinA_insert"/>
</dbReference>
<sequence>MGCMGSKPVDTTDKDALQRNARIDKVLKNDKKVMDRTIKILLLGKSPDKFISAMCIHRPLGAGESGKSTIIKQMRIIHSGGFPDDERRQTRAVIYSNVVIAFKVLLDIMRTESIEFEQEKTKPLADYMDTLESDVGSDEAFSDLKVRDAMRDMWNDAGVQKAVARGHEFALHDNLH</sequence>
<gene>
    <name evidence="6" type="ORF">Aory04_000557500</name>
</gene>
<feature type="binding site" evidence="5">
    <location>
        <position position="68"/>
    </location>
    <ligand>
        <name>Mg(2+)</name>
        <dbReference type="ChEBI" id="CHEBI:18420"/>
    </ligand>
</feature>
<dbReference type="AlphaFoldDB" id="A0AAN4YFX0"/>
<dbReference type="GO" id="GO:0005834">
    <property type="term" value="C:heterotrimeric G-protein complex"/>
    <property type="evidence" value="ECO:0007669"/>
    <property type="project" value="TreeGrafter"/>
</dbReference>
<protein>
    <submittedName>
        <fullName evidence="6">Unnamed protein product</fullName>
    </submittedName>
</protein>
<evidence type="ECO:0000256" key="5">
    <source>
        <dbReference type="PIRSR" id="PIRSR601019-2"/>
    </source>
</evidence>
<feature type="binding site" evidence="4">
    <location>
        <begin position="64"/>
        <end position="69"/>
    </location>
    <ligand>
        <name>GTP</name>
        <dbReference type="ChEBI" id="CHEBI:37565"/>
    </ligand>
</feature>
<dbReference type="Pfam" id="PF00503">
    <property type="entry name" value="G-alpha"/>
    <property type="match status" value="1"/>
</dbReference>
<dbReference type="SMART" id="SM00275">
    <property type="entry name" value="G_alpha"/>
    <property type="match status" value="1"/>
</dbReference>
<dbReference type="SUPFAM" id="SSF47895">
    <property type="entry name" value="Transducin (alpha subunit), insertion domain"/>
    <property type="match status" value="1"/>
</dbReference>
<dbReference type="Gene3D" id="1.10.400.10">
    <property type="entry name" value="GI Alpha 1, domain 2-like"/>
    <property type="match status" value="1"/>
</dbReference>
<evidence type="ECO:0000256" key="4">
    <source>
        <dbReference type="PIRSR" id="PIRSR601019-1"/>
    </source>
</evidence>
<dbReference type="GO" id="GO:0000750">
    <property type="term" value="P:pheromone-dependent signal transduction involved in conjugation with cellular fusion"/>
    <property type="evidence" value="ECO:0007669"/>
    <property type="project" value="TreeGrafter"/>
</dbReference>
<name>A0AAN4YFX0_ASPOZ</name>
<evidence type="ECO:0000313" key="6">
    <source>
        <dbReference type="EMBL" id="GMG29303.1"/>
    </source>
</evidence>
<dbReference type="InterPro" id="IPR027417">
    <property type="entry name" value="P-loop_NTPase"/>
</dbReference>
<dbReference type="Gene3D" id="3.40.50.300">
    <property type="entry name" value="P-loop containing nucleotide triphosphate hydrolases"/>
    <property type="match status" value="1"/>
</dbReference>
<evidence type="ECO:0000256" key="1">
    <source>
        <dbReference type="ARBA" id="ARBA00022741"/>
    </source>
</evidence>
<keyword evidence="3" id="KW-0807">Transducer</keyword>
<keyword evidence="5" id="KW-0460">Magnesium</keyword>
<dbReference type="GO" id="GO:0001664">
    <property type="term" value="F:G protein-coupled receptor binding"/>
    <property type="evidence" value="ECO:0007669"/>
    <property type="project" value="TreeGrafter"/>
</dbReference>
<evidence type="ECO:0000313" key="7">
    <source>
        <dbReference type="Proteomes" id="UP001165205"/>
    </source>
</evidence>
<dbReference type="PROSITE" id="PS51882">
    <property type="entry name" value="G_ALPHA"/>
    <property type="match status" value="1"/>
</dbReference>
<accession>A0AAN4YFX0</accession>
<dbReference type="GO" id="GO:0046872">
    <property type="term" value="F:metal ion binding"/>
    <property type="evidence" value="ECO:0007669"/>
    <property type="project" value="UniProtKB-KW"/>
</dbReference>
<dbReference type="PANTHER" id="PTHR10218">
    <property type="entry name" value="GTP-BINDING PROTEIN ALPHA SUBUNIT"/>
    <property type="match status" value="1"/>
</dbReference>
<dbReference type="GO" id="GO:0005737">
    <property type="term" value="C:cytoplasm"/>
    <property type="evidence" value="ECO:0007669"/>
    <property type="project" value="TreeGrafter"/>
</dbReference>
<dbReference type="GO" id="GO:0007186">
    <property type="term" value="P:G protein-coupled receptor signaling pathway"/>
    <property type="evidence" value="ECO:0007669"/>
    <property type="project" value="InterPro"/>
</dbReference>
<evidence type="ECO:0000256" key="2">
    <source>
        <dbReference type="ARBA" id="ARBA00023134"/>
    </source>
</evidence>
<keyword evidence="5" id="KW-0479">Metal-binding</keyword>
<dbReference type="GO" id="GO:0003924">
    <property type="term" value="F:GTPase activity"/>
    <property type="evidence" value="ECO:0007669"/>
    <property type="project" value="InterPro"/>
</dbReference>
<dbReference type="Proteomes" id="UP001165205">
    <property type="component" value="Unassembled WGS sequence"/>
</dbReference>
<proteinExistence type="predicted"/>
<reference evidence="6" key="1">
    <citation type="submission" date="2023-04" db="EMBL/GenBank/DDBJ databases">
        <title>Aspergillus oryzae NBRC 4228.</title>
        <authorList>
            <person name="Ichikawa N."/>
            <person name="Sato H."/>
            <person name="Tonouchi N."/>
        </authorList>
    </citation>
    <scope>NUCLEOTIDE SEQUENCE</scope>
    <source>
        <strain evidence="6">NBRC 4228</strain>
    </source>
</reference>
<comment type="caution">
    <text evidence="6">The sequence shown here is derived from an EMBL/GenBank/DDBJ whole genome shotgun (WGS) entry which is preliminary data.</text>
</comment>
<dbReference type="InterPro" id="IPR001019">
    <property type="entry name" value="Gprotein_alpha_su"/>
</dbReference>
<dbReference type="PANTHER" id="PTHR10218:SF242">
    <property type="entry name" value="GUANINE NUCLEOTIDE-BINDING PROTEIN ALPHA-1 SUBUNIT"/>
    <property type="match status" value="1"/>
</dbReference>
<dbReference type="EMBL" id="BSYA01000055">
    <property type="protein sequence ID" value="GMG29303.1"/>
    <property type="molecule type" value="Genomic_DNA"/>
</dbReference>
<keyword evidence="2 4" id="KW-0342">GTP-binding</keyword>
<keyword evidence="1 4" id="KW-0547">Nucleotide-binding</keyword>
<organism evidence="6 7">
    <name type="scientific">Aspergillus oryzae</name>
    <name type="common">Yellow koji mold</name>
    <dbReference type="NCBI Taxonomy" id="5062"/>
    <lineage>
        <taxon>Eukaryota</taxon>
        <taxon>Fungi</taxon>
        <taxon>Dikarya</taxon>
        <taxon>Ascomycota</taxon>
        <taxon>Pezizomycotina</taxon>
        <taxon>Eurotiomycetes</taxon>
        <taxon>Eurotiomycetidae</taxon>
        <taxon>Eurotiales</taxon>
        <taxon>Aspergillaceae</taxon>
        <taxon>Aspergillus</taxon>
        <taxon>Aspergillus subgen. Circumdati</taxon>
    </lineage>
</organism>
<dbReference type="GO" id="GO:0031683">
    <property type="term" value="F:G-protein beta/gamma-subunit complex binding"/>
    <property type="evidence" value="ECO:0007669"/>
    <property type="project" value="InterPro"/>
</dbReference>
<dbReference type="GO" id="GO:0005525">
    <property type="term" value="F:GTP binding"/>
    <property type="evidence" value="ECO:0007669"/>
    <property type="project" value="UniProtKB-KW"/>
</dbReference>